<reference evidence="1 2" key="1">
    <citation type="submission" date="2021-03" db="EMBL/GenBank/DDBJ databases">
        <title>Caproiciproducens sp. nov. isolated from feces of cow.</title>
        <authorList>
            <person name="Choi J.-Y."/>
        </authorList>
    </citation>
    <scope>NUCLEOTIDE SEQUENCE [LARGE SCALE GENOMIC DNA]</scope>
    <source>
        <strain evidence="1 2">AGMB10547</strain>
    </source>
</reference>
<evidence type="ECO:0000313" key="2">
    <source>
        <dbReference type="Proteomes" id="UP000719942"/>
    </source>
</evidence>
<sequence>MKKTTDKKQKKRKSVQDLIGAAGIEDSCLAVSSGERLCFIMITPVNLNVLSSINISSRITKMTDTLENIGTVDFLCLNSSQSYDSNKHYLAKLKERETNDTLRDLDQKDIEFFDQVRISMATSREFLAVLRFSVKDTTEQIQSTMGKVVQVFKDNGMIVRLAAKPDIKRMLAIYLEQNIFETEMQDFDGESYAELLEMKL</sequence>
<organism evidence="1 2">
    <name type="scientific">Caproiciproducens faecalis</name>
    <dbReference type="NCBI Taxonomy" id="2820301"/>
    <lineage>
        <taxon>Bacteria</taxon>
        <taxon>Bacillati</taxon>
        <taxon>Bacillota</taxon>
        <taxon>Clostridia</taxon>
        <taxon>Eubacteriales</taxon>
        <taxon>Acutalibacteraceae</taxon>
        <taxon>Caproiciproducens</taxon>
    </lineage>
</organism>
<name>A0ABS7DRG4_9FIRM</name>
<gene>
    <name evidence="1" type="ORF">J5W02_10115</name>
</gene>
<accession>A0ABS7DRG4</accession>
<protein>
    <submittedName>
        <fullName evidence="1">Uncharacterized protein</fullName>
    </submittedName>
</protein>
<keyword evidence="2" id="KW-1185">Reference proteome</keyword>
<proteinExistence type="predicted"/>
<comment type="caution">
    <text evidence="1">The sequence shown here is derived from an EMBL/GenBank/DDBJ whole genome shotgun (WGS) entry which is preliminary data.</text>
</comment>
<dbReference type="RefSeq" id="WP_219965558.1">
    <property type="nucleotide sequence ID" value="NZ_JAGFNZ010000003.1"/>
</dbReference>
<dbReference type="EMBL" id="JAGFNZ010000003">
    <property type="protein sequence ID" value="MBW7573166.1"/>
    <property type="molecule type" value="Genomic_DNA"/>
</dbReference>
<dbReference type="Proteomes" id="UP000719942">
    <property type="component" value="Unassembled WGS sequence"/>
</dbReference>
<evidence type="ECO:0000313" key="1">
    <source>
        <dbReference type="EMBL" id="MBW7573166.1"/>
    </source>
</evidence>